<evidence type="ECO:0000256" key="5">
    <source>
        <dbReference type="ARBA" id="ARBA00023136"/>
    </source>
</evidence>
<reference evidence="7" key="1">
    <citation type="journal article" date="2023" name="Mol. Phylogenet. Evol.">
        <title>Genome-scale phylogeny and comparative genomics of the fungal order Sordariales.</title>
        <authorList>
            <person name="Hensen N."/>
            <person name="Bonometti L."/>
            <person name="Westerberg I."/>
            <person name="Brannstrom I.O."/>
            <person name="Guillou S."/>
            <person name="Cros-Aarteil S."/>
            <person name="Calhoun S."/>
            <person name="Haridas S."/>
            <person name="Kuo A."/>
            <person name="Mondo S."/>
            <person name="Pangilinan J."/>
            <person name="Riley R."/>
            <person name="LaButti K."/>
            <person name="Andreopoulos B."/>
            <person name="Lipzen A."/>
            <person name="Chen C."/>
            <person name="Yan M."/>
            <person name="Daum C."/>
            <person name="Ng V."/>
            <person name="Clum A."/>
            <person name="Steindorff A."/>
            <person name="Ohm R.A."/>
            <person name="Martin F."/>
            <person name="Silar P."/>
            <person name="Natvig D.O."/>
            <person name="Lalanne C."/>
            <person name="Gautier V."/>
            <person name="Ament-Velasquez S.L."/>
            <person name="Kruys A."/>
            <person name="Hutchinson M.I."/>
            <person name="Powell A.J."/>
            <person name="Barry K."/>
            <person name="Miller A.N."/>
            <person name="Grigoriev I.V."/>
            <person name="Debuchy R."/>
            <person name="Gladieux P."/>
            <person name="Hiltunen Thoren M."/>
            <person name="Johannesson H."/>
        </authorList>
    </citation>
    <scope>NUCLEOTIDE SEQUENCE</scope>
    <source>
        <strain evidence="7">CBS 314.62</strain>
    </source>
</reference>
<evidence type="ECO:0000313" key="7">
    <source>
        <dbReference type="EMBL" id="KAK3690315.1"/>
    </source>
</evidence>
<dbReference type="PANTHER" id="PTHR43791">
    <property type="entry name" value="PERMEASE-RELATED"/>
    <property type="match status" value="1"/>
</dbReference>
<comment type="caution">
    <text evidence="7">The sequence shown here is derived from an EMBL/GenBank/DDBJ whole genome shotgun (WGS) entry which is preliminary data.</text>
</comment>
<dbReference type="PANTHER" id="PTHR43791:SF49">
    <property type="entry name" value="TRANSPORTER, PUTATIVE (AFU_ORTHOLOGUE AFUA_4G04250)-RELATED"/>
    <property type="match status" value="1"/>
</dbReference>
<organism evidence="7 8">
    <name type="scientific">Podospora appendiculata</name>
    <dbReference type="NCBI Taxonomy" id="314037"/>
    <lineage>
        <taxon>Eukaryota</taxon>
        <taxon>Fungi</taxon>
        <taxon>Dikarya</taxon>
        <taxon>Ascomycota</taxon>
        <taxon>Pezizomycotina</taxon>
        <taxon>Sordariomycetes</taxon>
        <taxon>Sordariomycetidae</taxon>
        <taxon>Sordariales</taxon>
        <taxon>Podosporaceae</taxon>
        <taxon>Podospora</taxon>
    </lineage>
</organism>
<dbReference type="Proteomes" id="UP001270362">
    <property type="component" value="Unassembled WGS sequence"/>
</dbReference>
<dbReference type="GO" id="GO:0016020">
    <property type="term" value="C:membrane"/>
    <property type="evidence" value="ECO:0007669"/>
    <property type="project" value="UniProtKB-SubCell"/>
</dbReference>
<proteinExistence type="predicted"/>
<keyword evidence="2" id="KW-0813">Transport</keyword>
<dbReference type="EMBL" id="JAULSO010000002">
    <property type="protein sequence ID" value="KAK3690315.1"/>
    <property type="molecule type" value="Genomic_DNA"/>
</dbReference>
<evidence type="ECO:0000256" key="2">
    <source>
        <dbReference type="ARBA" id="ARBA00022448"/>
    </source>
</evidence>
<evidence type="ECO:0000313" key="8">
    <source>
        <dbReference type="Proteomes" id="UP001270362"/>
    </source>
</evidence>
<dbReference type="InterPro" id="IPR036259">
    <property type="entry name" value="MFS_trans_sf"/>
</dbReference>
<keyword evidence="8" id="KW-1185">Reference proteome</keyword>
<keyword evidence="3" id="KW-0812">Transmembrane</keyword>
<protein>
    <recommendedName>
        <fullName evidence="9">Transporter</fullName>
    </recommendedName>
</protein>
<name>A0AAE1CED2_9PEZI</name>
<keyword evidence="5" id="KW-0472">Membrane</keyword>
<evidence type="ECO:0000256" key="6">
    <source>
        <dbReference type="SAM" id="MobiDB-lite"/>
    </source>
</evidence>
<dbReference type="AlphaFoldDB" id="A0AAE1CED2"/>
<dbReference type="GO" id="GO:0022857">
    <property type="term" value="F:transmembrane transporter activity"/>
    <property type="evidence" value="ECO:0007669"/>
    <property type="project" value="TreeGrafter"/>
</dbReference>
<comment type="subcellular location">
    <subcellularLocation>
        <location evidence="1">Membrane</location>
        <topology evidence="1">Multi-pass membrane protein</topology>
    </subcellularLocation>
</comment>
<evidence type="ECO:0000256" key="1">
    <source>
        <dbReference type="ARBA" id="ARBA00004141"/>
    </source>
</evidence>
<sequence length="151" mass="16662">MSILLNFRGFCVPAPEYQAHPNPVPSPEPITEKAPRSSKSTNIANKKPEDIKSGVSRSAHPHPPSPHRKALLRKQDNRIVPLSAAIYFLCHLDRSNIGNAKILNSDSGHGLLTETGMTSHQFTISLMIFFVAYGLFEVPSNIPPKRLRPSC</sequence>
<accession>A0AAE1CED2</accession>
<feature type="region of interest" description="Disordered" evidence="6">
    <location>
        <begin position="16"/>
        <end position="73"/>
    </location>
</feature>
<evidence type="ECO:0008006" key="9">
    <source>
        <dbReference type="Google" id="ProtNLM"/>
    </source>
</evidence>
<reference evidence="7" key="2">
    <citation type="submission" date="2023-06" db="EMBL/GenBank/DDBJ databases">
        <authorList>
            <consortium name="Lawrence Berkeley National Laboratory"/>
            <person name="Haridas S."/>
            <person name="Hensen N."/>
            <person name="Bonometti L."/>
            <person name="Westerberg I."/>
            <person name="Brannstrom I.O."/>
            <person name="Guillou S."/>
            <person name="Cros-Aarteil S."/>
            <person name="Calhoun S."/>
            <person name="Kuo A."/>
            <person name="Mondo S."/>
            <person name="Pangilinan J."/>
            <person name="Riley R."/>
            <person name="Labutti K."/>
            <person name="Andreopoulos B."/>
            <person name="Lipzen A."/>
            <person name="Chen C."/>
            <person name="Yanf M."/>
            <person name="Daum C."/>
            <person name="Ng V."/>
            <person name="Clum A."/>
            <person name="Steindorff A."/>
            <person name="Ohm R."/>
            <person name="Martin F."/>
            <person name="Silar P."/>
            <person name="Natvig D."/>
            <person name="Lalanne C."/>
            <person name="Gautier V."/>
            <person name="Ament-Velasquez S.L."/>
            <person name="Kruys A."/>
            <person name="Hutchinson M.I."/>
            <person name="Powell A.J."/>
            <person name="Barry K."/>
            <person name="Miller A.N."/>
            <person name="Grigoriev I.V."/>
            <person name="Debuchy R."/>
            <person name="Gladieux P."/>
            <person name="Thoren M.H."/>
            <person name="Johannesson H."/>
        </authorList>
    </citation>
    <scope>NUCLEOTIDE SEQUENCE</scope>
    <source>
        <strain evidence="7">CBS 314.62</strain>
    </source>
</reference>
<gene>
    <name evidence="7" type="ORF">B0T22DRAFT_515544</name>
</gene>
<evidence type="ECO:0000256" key="3">
    <source>
        <dbReference type="ARBA" id="ARBA00022692"/>
    </source>
</evidence>
<dbReference type="Gene3D" id="1.20.1250.20">
    <property type="entry name" value="MFS general substrate transporter like domains"/>
    <property type="match status" value="1"/>
</dbReference>
<evidence type="ECO:0000256" key="4">
    <source>
        <dbReference type="ARBA" id="ARBA00022989"/>
    </source>
</evidence>
<dbReference type="SUPFAM" id="SSF103473">
    <property type="entry name" value="MFS general substrate transporter"/>
    <property type="match status" value="1"/>
</dbReference>
<keyword evidence="4" id="KW-1133">Transmembrane helix</keyword>